<evidence type="ECO:0000256" key="2">
    <source>
        <dbReference type="ARBA" id="ARBA00023125"/>
    </source>
</evidence>
<keyword evidence="6" id="KW-1185">Reference proteome</keyword>
<organism evidence="5 6">
    <name type="scientific">Gloeobacter morelensis MG652769</name>
    <dbReference type="NCBI Taxonomy" id="2781736"/>
    <lineage>
        <taxon>Bacteria</taxon>
        <taxon>Bacillati</taxon>
        <taxon>Cyanobacteriota</taxon>
        <taxon>Cyanophyceae</taxon>
        <taxon>Gloeobacterales</taxon>
        <taxon>Gloeobacteraceae</taxon>
        <taxon>Gloeobacter</taxon>
        <taxon>Gloeobacter morelensis</taxon>
    </lineage>
</organism>
<dbReference type="PROSITE" id="PS50995">
    <property type="entry name" value="HTH_MARR_2"/>
    <property type="match status" value="1"/>
</dbReference>
<keyword evidence="1" id="KW-0805">Transcription regulation</keyword>
<feature type="domain" description="HTH marR-type" evidence="4">
    <location>
        <begin position="27"/>
        <end position="161"/>
    </location>
</feature>
<protein>
    <submittedName>
        <fullName evidence="5">MarR family transcriptional regulator</fullName>
    </submittedName>
</protein>
<evidence type="ECO:0000256" key="3">
    <source>
        <dbReference type="ARBA" id="ARBA00023163"/>
    </source>
</evidence>
<dbReference type="Gene3D" id="1.10.10.10">
    <property type="entry name" value="Winged helix-like DNA-binding domain superfamily/Winged helix DNA-binding domain"/>
    <property type="match status" value="1"/>
</dbReference>
<dbReference type="SMART" id="SM00347">
    <property type="entry name" value="HTH_MARR"/>
    <property type="match status" value="1"/>
</dbReference>
<dbReference type="SUPFAM" id="SSF46785">
    <property type="entry name" value="Winged helix' DNA-binding domain"/>
    <property type="match status" value="1"/>
</dbReference>
<accession>A0ABY3PRC3</accession>
<dbReference type="InterPro" id="IPR000524">
    <property type="entry name" value="Tscrpt_reg_HTH_GntR"/>
</dbReference>
<gene>
    <name evidence="5" type="ORF">ISF26_08130</name>
</gene>
<proteinExistence type="predicted"/>
<evidence type="ECO:0000313" key="6">
    <source>
        <dbReference type="Proteomes" id="UP001054846"/>
    </source>
</evidence>
<dbReference type="PRINTS" id="PR00598">
    <property type="entry name" value="HTHMARR"/>
</dbReference>
<sequence length="169" mass="19101">MFTLPDMPQDRALLELADRFSESEATSLRAFLAFLHVSAETYEAYNVHFARYGLSDGRFSLLIFLLTERERVPTPSDCAERLGVTRATVTGLLDGLEREGLIRREPRPGDGRMLAVRLTEQGQKLLEGMLPDHFRRITACTSHLTEIEKMLLISLVVRLRSGLPALSER</sequence>
<evidence type="ECO:0000313" key="5">
    <source>
        <dbReference type="EMBL" id="UFP96162.1"/>
    </source>
</evidence>
<dbReference type="Proteomes" id="UP001054846">
    <property type="component" value="Chromosome"/>
</dbReference>
<evidence type="ECO:0000259" key="4">
    <source>
        <dbReference type="PROSITE" id="PS50995"/>
    </source>
</evidence>
<keyword evidence="2" id="KW-0238">DNA-binding</keyword>
<dbReference type="PANTHER" id="PTHR33164:SF43">
    <property type="entry name" value="HTH-TYPE TRANSCRIPTIONAL REPRESSOR YETL"/>
    <property type="match status" value="1"/>
</dbReference>
<dbReference type="InterPro" id="IPR036390">
    <property type="entry name" value="WH_DNA-bd_sf"/>
</dbReference>
<dbReference type="EMBL" id="CP063845">
    <property type="protein sequence ID" value="UFP96162.1"/>
    <property type="molecule type" value="Genomic_DNA"/>
</dbReference>
<dbReference type="PROSITE" id="PS01117">
    <property type="entry name" value="HTH_MARR_1"/>
    <property type="match status" value="1"/>
</dbReference>
<dbReference type="RefSeq" id="WP_230843407.1">
    <property type="nucleotide sequence ID" value="NZ_CP063845.1"/>
</dbReference>
<reference evidence="5 6" key="1">
    <citation type="journal article" date="2021" name="Genome Biol. Evol.">
        <title>Complete Genome Sequencing of a Novel Gloeobacter Species from a Waterfall Cave in Mexico.</title>
        <authorList>
            <person name="Saw J.H."/>
            <person name="Cardona T."/>
            <person name="Montejano G."/>
        </authorList>
    </citation>
    <scope>NUCLEOTIDE SEQUENCE [LARGE SCALE GENOMIC DNA]</scope>
    <source>
        <strain evidence="5">MG652769</strain>
    </source>
</reference>
<dbReference type="PRINTS" id="PR00035">
    <property type="entry name" value="HTHGNTR"/>
</dbReference>
<dbReference type="InterPro" id="IPR000835">
    <property type="entry name" value="HTH_MarR-typ"/>
</dbReference>
<name>A0ABY3PRC3_9CYAN</name>
<dbReference type="PANTHER" id="PTHR33164">
    <property type="entry name" value="TRANSCRIPTIONAL REGULATOR, MARR FAMILY"/>
    <property type="match status" value="1"/>
</dbReference>
<dbReference type="Pfam" id="PF12802">
    <property type="entry name" value="MarR_2"/>
    <property type="match status" value="1"/>
</dbReference>
<keyword evidence="3" id="KW-0804">Transcription</keyword>
<dbReference type="InterPro" id="IPR023187">
    <property type="entry name" value="Tscrpt_reg_MarR-type_CS"/>
</dbReference>
<evidence type="ECO:0000256" key="1">
    <source>
        <dbReference type="ARBA" id="ARBA00023015"/>
    </source>
</evidence>
<dbReference type="InterPro" id="IPR039422">
    <property type="entry name" value="MarR/SlyA-like"/>
</dbReference>
<dbReference type="InterPro" id="IPR036388">
    <property type="entry name" value="WH-like_DNA-bd_sf"/>
</dbReference>